<evidence type="ECO:0000256" key="10">
    <source>
        <dbReference type="ARBA" id="ARBA00022777"/>
    </source>
</evidence>
<evidence type="ECO:0000256" key="2">
    <source>
        <dbReference type="ARBA" id="ARBA00001966"/>
    </source>
</evidence>
<feature type="transmembrane region" description="Helical" evidence="17">
    <location>
        <begin position="169"/>
        <end position="191"/>
    </location>
</feature>
<keyword evidence="7" id="KW-0963">Cytoplasm</keyword>
<evidence type="ECO:0000313" key="20">
    <source>
        <dbReference type="Proteomes" id="UP001596137"/>
    </source>
</evidence>
<evidence type="ECO:0000256" key="7">
    <source>
        <dbReference type="ARBA" id="ARBA00022490"/>
    </source>
</evidence>
<dbReference type="InterPro" id="IPR005467">
    <property type="entry name" value="His_kinase_dom"/>
</dbReference>
<dbReference type="Pfam" id="PF07730">
    <property type="entry name" value="HisKA_3"/>
    <property type="match status" value="1"/>
</dbReference>
<feature type="compositionally biased region" description="Basic residues" evidence="16">
    <location>
        <begin position="463"/>
        <end position="479"/>
    </location>
</feature>
<feature type="compositionally biased region" description="Low complexity" evidence="16">
    <location>
        <begin position="421"/>
        <end position="435"/>
    </location>
</feature>
<comment type="caution">
    <text evidence="19">The sequence shown here is derived from an EMBL/GenBank/DDBJ whole genome shotgun (WGS) entry which is preliminary data.</text>
</comment>
<evidence type="ECO:0000256" key="1">
    <source>
        <dbReference type="ARBA" id="ARBA00000085"/>
    </source>
</evidence>
<dbReference type="EMBL" id="JBHSRF010000015">
    <property type="protein sequence ID" value="MFC6082227.1"/>
    <property type="molecule type" value="Genomic_DNA"/>
</dbReference>
<dbReference type="InterPro" id="IPR004358">
    <property type="entry name" value="Sig_transdc_His_kin-like_C"/>
</dbReference>
<evidence type="ECO:0000256" key="8">
    <source>
        <dbReference type="ARBA" id="ARBA00022679"/>
    </source>
</evidence>
<keyword evidence="10 19" id="KW-0418">Kinase</keyword>
<dbReference type="CDD" id="cd16917">
    <property type="entry name" value="HATPase_UhpB-NarQ-NarX-like"/>
    <property type="match status" value="1"/>
</dbReference>
<feature type="transmembrane region" description="Helical" evidence="17">
    <location>
        <begin position="135"/>
        <end position="157"/>
    </location>
</feature>
<dbReference type="SMART" id="SM00387">
    <property type="entry name" value="HATPase_c"/>
    <property type="match status" value="1"/>
</dbReference>
<accession>A0ABW1NJF2</accession>
<keyword evidence="17" id="KW-0472">Membrane</keyword>
<keyword evidence="8" id="KW-0808">Transferase</keyword>
<organism evidence="19 20">
    <name type="scientific">Sphaerisporangium aureirubrum</name>
    <dbReference type="NCBI Taxonomy" id="1544736"/>
    <lineage>
        <taxon>Bacteria</taxon>
        <taxon>Bacillati</taxon>
        <taxon>Actinomycetota</taxon>
        <taxon>Actinomycetes</taxon>
        <taxon>Streptosporangiales</taxon>
        <taxon>Streptosporangiaceae</taxon>
        <taxon>Sphaerisporangium</taxon>
    </lineage>
</organism>
<keyword evidence="20" id="KW-1185">Reference proteome</keyword>
<gene>
    <name evidence="19" type="ORF">ACFP1K_13765</name>
</gene>
<feature type="transmembrane region" description="Helical" evidence="17">
    <location>
        <begin position="105"/>
        <end position="129"/>
    </location>
</feature>
<evidence type="ECO:0000256" key="12">
    <source>
        <dbReference type="ARBA" id="ARBA00023012"/>
    </source>
</evidence>
<dbReference type="InterPro" id="IPR036890">
    <property type="entry name" value="HATPase_C_sf"/>
</dbReference>
<evidence type="ECO:0000256" key="15">
    <source>
        <dbReference type="ARBA" id="ARBA00030800"/>
    </source>
</evidence>
<dbReference type="InterPro" id="IPR003594">
    <property type="entry name" value="HATPase_dom"/>
</dbReference>
<feature type="compositionally biased region" description="Gly residues" evidence="16">
    <location>
        <begin position="449"/>
        <end position="458"/>
    </location>
</feature>
<dbReference type="PANTHER" id="PTHR24421">
    <property type="entry name" value="NITRATE/NITRITE SENSOR PROTEIN NARX-RELATED"/>
    <property type="match status" value="1"/>
</dbReference>
<dbReference type="Proteomes" id="UP001596137">
    <property type="component" value="Unassembled WGS sequence"/>
</dbReference>
<evidence type="ECO:0000256" key="14">
    <source>
        <dbReference type="ARBA" id="ARBA00024827"/>
    </source>
</evidence>
<dbReference type="InterPro" id="IPR050482">
    <property type="entry name" value="Sensor_HK_TwoCompSys"/>
</dbReference>
<evidence type="ECO:0000256" key="9">
    <source>
        <dbReference type="ARBA" id="ARBA00022723"/>
    </source>
</evidence>
<protein>
    <recommendedName>
        <fullName evidence="5">Oxygen sensor histidine kinase NreB</fullName>
        <ecNumber evidence="4">2.7.13.3</ecNumber>
    </recommendedName>
    <alternativeName>
        <fullName evidence="15">Nitrogen regulation protein B</fullName>
    </alternativeName>
</protein>
<evidence type="ECO:0000259" key="18">
    <source>
        <dbReference type="PROSITE" id="PS50109"/>
    </source>
</evidence>
<keyword evidence="17" id="KW-1133">Transmembrane helix</keyword>
<evidence type="ECO:0000256" key="5">
    <source>
        <dbReference type="ARBA" id="ARBA00017322"/>
    </source>
</evidence>
<feature type="transmembrane region" description="Helical" evidence="17">
    <location>
        <begin position="74"/>
        <end position="93"/>
    </location>
</feature>
<keyword evidence="12" id="KW-0902">Two-component regulatory system</keyword>
<dbReference type="InterPro" id="IPR011712">
    <property type="entry name" value="Sig_transdc_His_kin_sub3_dim/P"/>
</dbReference>
<reference evidence="20" key="1">
    <citation type="journal article" date="2019" name="Int. J. Syst. Evol. Microbiol.">
        <title>The Global Catalogue of Microorganisms (GCM) 10K type strain sequencing project: providing services to taxonomists for standard genome sequencing and annotation.</title>
        <authorList>
            <consortium name="The Broad Institute Genomics Platform"/>
            <consortium name="The Broad Institute Genome Sequencing Center for Infectious Disease"/>
            <person name="Wu L."/>
            <person name="Ma J."/>
        </authorList>
    </citation>
    <scope>NUCLEOTIDE SEQUENCE [LARGE SCALE GENOMIC DNA]</scope>
    <source>
        <strain evidence="20">JCM 30346</strain>
    </source>
</reference>
<evidence type="ECO:0000256" key="3">
    <source>
        <dbReference type="ARBA" id="ARBA00004496"/>
    </source>
</evidence>
<evidence type="ECO:0000256" key="16">
    <source>
        <dbReference type="SAM" id="MobiDB-lite"/>
    </source>
</evidence>
<keyword evidence="6" id="KW-0004">4Fe-4S</keyword>
<feature type="domain" description="Histidine kinase" evidence="18">
    <location>
        <begin position="230"/>
        <end position="419"/>
    </location>
</feature>
<evidence type="ECO:0000256" key="17">
    <source>
        <dbReference type="SAM" id="Phobius"/>
    </source>
</evidence>
<dbReference type="RefSeq" id="WP_380751803.1">
    <property type="nucleotide sequence ID" value="NZ_JBHSRF010000015.1"/>
</dbReference>
<dbReference type="Pfam" id="PF02518">
    <property type="entry name" value="HATPase_c"/>
    <property type="match status" value="1"/>
</dbReference>
<feature type="transmembrane region" description="Helical" evidence="17">
    <location>
        <begin position="42"/>
        <end position="62"/>
    </location>
</feature>
<dbReference type="EC" id="2.7.13.3" evidence="4"/>
<name>A0ABW1NJF2_9ACTN</name>
<sequence>MLDDVSLEEPPRRMKRTARYNDCARRVAPGGRPAPADAWRAFRGWNIMFVVAYLVTGTLVLVDDGTSAPAKATALALLTLCGATYIVFGRPALGRSEEQQRARRLYVAFVLVTFVPATILVPASSFALFALCPQIFMTLTARWAIVMVLSLNLSPAVRFALQPGLRWEAVFTAAATSAVAITFSLVFGPWISRIITQSAERAQLIEELEASKAQVARLSRERGAMAERERLAGEIHDTLAQGFTSIIMLIQAAEAQRDPSRHLALAVRTARESLAEARGLIAALTPTPLDGSTLEEALRRIAARLAEELSVPVVFEVGDGSRPLPPGIEVVLIRAAQEGLANVRRHAAASAVRVGLEYGERDVVLRVRDTGRGFDSATVAQGFGLRGMRTRVEQAGGDVHVDSVPGRGTELTVRIPYPDVEPAASPAADLDEPAAPAGPAPLPAAGGHAVTGGAGPSRGPGALRRRVAAAVPSRRKERP</sequence>
<feature type="region of interest" description="Disordered" evidence="16">
    <location>
        <begin position="418"/>
        <end position="479"/>
    </location>
</feature>
<evidence type="ECO:0000256" key="4">
    <source>
        <dbReference type="ARBA" id="ARBA00012438"/>
    </source>
</evidence>
<evidence type="ECO:0000256" key="6">
    <source>
        <dbReference type="ARBA" id="ARBA00022485"/>
    </source>
</evidence>
<comment type="cofactor">
    <cofactor evidence="2">
        <name>[4Fe-4S] cluster</name>
        <dbReference type="ChEBI" id="CHEBI:49883"/>
    </cofactor>
</comment>
<keyword evidence="11" id="KW-0408">Iron</keyword>
<proteinExistence type="predicted"/>
<dbReference type="PROSITE" id="PS50109">
    <property type="entry name" value="HIS_KIN"/>
    <property type="match status" value="1"/>
</dbReference>
<evidence type="ECO:0000256" key="11">
    <source>
        <dbReference type="ARBA" id="ARBA00023004"/>
    </source>
</evidence>
<keyword evidence="13" id="KW-0411">Iron-sulfur</keyword>
<dbReference type="Gene3D" id="3.30.565.10">
    <property type="entry name" value="Histidine kinase-like ATPase, C-terminal domain"/>
    <property type="match status" value="1"/>
</dbReference>
<evidence type="ECO:0000256" key="13">
    <source>
        <dbReference type="ARBA" id="ARBA00023014"/>
    </source>
</evidence>
<dbReference type="PRINTS" id="PR00344">
    <property type="entry name" value="BCTRLSENSOR"/>
</dbReference>
<comment type="function">
    <text evidence="14">Member of the two-component regulatory system NreB/NreC involved in the control of dissimilatory nitrate/nitrite reduction in response to oxygen. NreB functions as a direct oxygen sensor histidine kinase which is autophosphorylated, in the absence of oxygen, probably at the conserved histidine residue, and transfers its phosphate group probably to a conserved aspartate residue of NreC. NreB/NreC activates the expression of the nitrate (narGHJI) and nitrite (nir) reductase operons, as well as the putative nitrate transporter gene narT.</text>
</comment>
<keyword evidence="17" id="KW-0812">Transmembrane</keyword>
<comment type="catalytic activity">
    <reaction evidence="1">
        <text>ATP + protein L-histidine = ADP + protein N-phospho-L-histidine.</text>
        <dbReference type="EC" id="2.7.13.3"/>
    </reaction>
</comment>
<dbReference type="Gene3D" id="1.20.5.1930">
    <property type="match status" value="1"/>
</dbReference>
<comment type="subcellular location">
    <subcellularLocation>
        <location evidence="3">Cytoplasm</location>
    </subcellularLocation>
</comment>
<dbReference type="GO" id="GO:0016301">
    <property type="term" value="F:kinase activity"/>
    <property type="evidence" value="ECO:0007669"/>
    <property type="project" value="UniProtKB-KW"/>
</dbReference>
<dbReference type="PANTHER" id="PTHR24421:SF62">
    <property type="entry name" value="SENSORY TRANSDUCTION HISTIDINE KINASE"/>
    <property type="match status" value="1"/>
</dbReference>
<keyword evidence="9" id="KW-0479">Metal-binding</keyword>
<evidence type="ECO:0000313" key="19">
    <source>
        <dbReference type="EMBL" id="MFC6082227.1"/>
    </source>
</evidence>
<dbReference type="SUPFAM" id="SSF55874">
    <property type="entry name" value="ATPase domain of HSP90 chaperone/DNA topoisomerase II/histidine kinase"/>
    <property type="match status" value="1"/>
</dbReference>